<evidence type="ECO:0000256" key="2">
    <source>
        <dbReference type="ARBA" id="ARBA00023163"/>
    </source>
</evidence>
<feature type="compositionally biased region" description="Polar residues" evidence="4">
    <location>
        <begin position="1289"/>
        <end position="1311"/>
    </location>
</feature>
<evidence type="ECO:0000313" key="8">
    <source>
        <dbReference type="Proteomes" id="UP001501920"/>
    </source>
</evidence>
<feature type="compositionally biased region" description="Polar residues" evidence="4">
    <location>
        <begin position="769"/>
        <end position="778"/>
    </location>
</feature>
<feature type="compositionally biased region" description="Low complexity" evidence="4">
    <location>
        <begin position="923"/>
        <end position="940"/>
    </location>
</feature>
<feature type="compositionally biased region" description="Acidic residues" evidence="4">
    <location>
        <begin position="1318"/>
        <end position="1327"/>
    </location>
</feature>
<feature type="compositionally biased region" description="Polar residues" evidence="4">
    <location>
        <begin position="893"/>
        <end position="920"/>
    </location>
</feature>
<evidence type="ECO:0000256" key="1">
    <source>
        <dbReference type="ARBA" id="ARBA00023015"/>
    </source>
</evidence>
<dbReference type="Pfam" id="PF21549">
    <property type="entry name" value="PRDM2_PR"/>
    <property type="match status" value="1"/>
</dbReference>
<keyword evidence="3" id="KW-0479">Metal-binding</keyword>
<dbReference type="STRING" id="42514.ENSPNAP00000000314"/>
<dbReference type="InterPro" id="IPR050331">
    <property type="entry name" value="Zinc_finger"/>
</dbReference>
<feature type="region of interest" description="Disordered" evidence="4">
    <location>
        <begin position="1597"/>
        <end position="1735"/>
    </location>
</feature>
<dbReference type="SUPFAM" id="SSF82199">
    <property type="entry name" value="SET domain"/>
    <property type="match status" value="1"/>
</dbReference>
<dbReference type="RefSeq" id="XP_017548354.1">
    <property type="nucleotide sequence ID" value="XM_017692865.2"/>
</dbReference>
<dbReference type="CTD" id="797296"/>
<dbReference type="GO" id="GO:0010468">
    <property type="term" value="P:regulation of gene expression"/>
    <property type="evidence" value="ECO:0007669"/>
    <property type="project" value="TreeGrafter"/>
</dbReference>
<feature type="compositionally biased region" description="Polar residues" evidence="4">
    <location>
        <begin position="508"/>
        <end position="526"/>
    </location>
</feature>
<keyword evidence="2" id="KW-0804">Transcription</keyword>
<feature type="domain" description="C2H2-type" evidence="5">
    <location>
        <begin position="1525"/>
        <end position="1552"/>
    </location>
</feature>
<dbReference type="GO" id="GO:0008270">
    <property type="term" value="F:zinc ion binding"/>
    <property type="evidence" value="ECO:0007669"/>
    <property type="project" value="UniProtKB-KW"/>
</dbReference>
<feature type="compositionally biased region" description="Acidic residues" evidence="4">
    <location>
        <begin position="311"/>
        <end position="323"/>
    </location>
</feature>
<feature type="compositionally biased region" description="Basic and acidic residues" evidence="4">
    <location>
        <begin position="263"/>
        <end position="279"/>
    </location>
</feature>
<feature type="region of interest" description="Disordered" evidence="4">
    <location>
        <begin position="148"/>
        <end position="330"/>
    </location>
</feature>
<feature type="domain" description="C2H2-type" evidence="5">
    <location>
        <begin position="1204"/>
        <end position="1232"/>
    </location>
</feature>
<reference evidence="7" key="3">
    <citation type="submission" date="2025-09" db="UniProtKB">
        <authorList>
            <consortium name="Ensembl"/>
        </authorList>
    </citation>
    <scope>IDENTIFICATION</scope>
</reference>
<feature type="region of interest" description="Disordered" evidence="4">
    <location>
        <begin position="373"/>
        <end position="446"/>
    </location>
</feature>
<keyword evidence="8" id="KW-1185">Reference proteome</keyword>
<feature type="domain" description="C2H2-type" evidence="5">
    <location>
        <begin position="330"/>
        <end position="357"/>
    </location>
</feature>
<organism evidence="7 8">
    <name type="scientific">Pygocentrus nattereri</name>
    <name type="common">Red-bellied piranha</name>
    <dbReference type="NCBI Taxonomy" id="42514"/>
    <lineage>
        <taxon>Eukaryota</taxon>
        <taxon>Metazoa</taxon>
        <taxon>Chordata</taxon>
        <taxon>Craniata</taxon>
        <taxon>Vertebrata</taxon>
        <taxon>Euteleostomi</taxon>
        <taxon>Actinopterygii</taxon>
        <taxon>Neopterygii</taxon>
        <taxon>Teleostei</taxon>
        <taxon>Ostariophysi</taxon>
        <taxon>Characiformes</taxon>
        <taxon>Characoidei</taxon>
        <taxon>Pygocentrus</taxon>
    </lineage>
</organism>
<dbReference type="SMART" id="SM00317">
    <property type="entry name" value="SET"/>
    <property type="match status" value="1"/>
</dbReference>
<dbReference type="Pfam" id="PF00096">
    <property type="entry name" value="zf-C2H2"/>
    <property type="match status" value="1"/>
</dbReference>
<feature type="region of interest" description="Disordered" evidence="4">
    <location>
        <begin position="769"/>
        <end position="807"/>
    </location>
</feature>
<feature type="compositionally biased region" description="Basic and acidic residues" evidence="4">
    <location>
        <begin position="198"/>
        <end position="211"/>
    </location>
</feature>
<feature type="domain" description="C2H2-type" evidence="5">
    <location>
        <begin position="1233"/>
        <end position="1261"/>
    </location>
</feature>
<dbReference type="Ensembl" id="ENSPNAT00000014084.2">
    <property type="protein sequence ID" value="ENSPNAP00000000314.2"/>
    <property type="gene ID" value="ENSPNAG00000000180.2"/>
</dbReference>
<dbReference type="PANTHER" id="PTHR16515:SF37">
    <property type="entry name" value="PR DOMAIN ZINC FINGER PROTEIN 2"/>
    <property type="match status" value="1"/>
</dbReference>
<dbReference type="RefSeq" id="XP_037388100.1">
    <property type="nucleotide sequence ID" value="XM_037532203.1"/>
</dbReference>
<feature type="region of interest" description="Disordered" evidence="4">
    <location>
        <begin position="723"/>
        <end position="751"/>
    </location>
</feature>
<keyword evidence="1" id="KW-0805">Transcription regulation</keyword>
<feature type="region of interest" description="Disordered" evidence="4">
    <location>
        <begin position="1286"/>
        <end position="1327"/>
    </location>
</feature>
<dbReference type="PROSITE" id="PS00028">
    <property type="entry name" value="ZINC_FINGER_C2H2_1"/>
    <property type="match status" value="6"/>
</dbReference>
<protein>
    <recommendedName>
        <fullName evidence="9">PR domain zinc finger protein 2</fullName>
    </recommendedName>
</protein>
<feature type="domain" description="C2H2-type" evidence="5">
    <location>
        <begin position="362"/>
        <end position="389"/>
    </location>
</feature>
<feature type="region of interest" description="Disordered" evidence="4">
    <location>
        <begin position="837"/>
        <end position="857"/>
    </location>
</feature>
<proteinExistence type="predicted"/>
<evidence type="ECO:0000256" key="4">
    <source>
        <dbReference type="SAM" id="MobiDB-lite"/>
    </source>
</evidence>
<feature type="compositionally biased region" description="Basic and acidic residues" evidence="4">
    <location>
        <begin position="971"/>
        <end position="980"/>
    </location>
</feature>
<dbReference type="InterPro" id="IPR001214">
    <property type="entry name" value="SET_dom"/>
</dbReference>
<feature type="compositionally biased region" description="Polar residues" evidence="4">
    <location>
        <begin position="407"/>
        <end position="440"/>
    </location>
</feature>
<dbReference type="GO" id="GO:0042054">
    <property type="term" value="F:histone methyltransferase activity"/>
    <property type="evidence" value="ECO:0007669"/>
    <property type="project" value="InterPro"/>
</dbReference>
<evidence type="ECO:0008006" key="9">
    <source>
        <dbReference type="Google" id="ProtNLM"/>
    </source>
</evidence>
<feature type="compositionally biased region" description="Polar residues" evidence="4">
    <location>
        <begin position="1726"/>
        <end position="1735"/>
    </location>
</feature>
<dbReference type="GO" id="GO:0005634">
    <property type="term" value="C:nucleus"/>
    <property type="evidence" value="ECO:0007669"/>
    <property type="project" value="TreeGrafter"/>
</dbReference>
<feature type="domain" description="C2H2-type" evidence="5">
    <location>
        <begin position="465"/>
        <end position="488"/>
    </location>
</feature>
<evidence type="ECO:0000256" key="3">
    <source>
        <dbReference type="PROSITE-ProRule" id="PRU00042"/>
    </source>
</evidence>
<dbReference type="PROSITE" id="PS50157">
    <property type="entry name" value="ZINC_FINGER_C2H2_2"/>
    <property type="match status" value="8"/>
</dbReference>
<feature type="compositionally biased region" description="Basic and acidic residues" evidence="4">
    <location>
        <begin position="242"/>
        <end position="254"/>
    </location>
</feature>
<dbReference type="InterPro" id="IPR013087">
    <property type="entry name" value="Znf_C2H2_type"/>
</dbReference>
<feature type="compositionally biased region" description="Polar residues" evidence="4">
    <location>
        <begin position="797"/>
        <end position="807"/>
    </location>
</feature>
<feature type="region of interest" description="Disordered" evidence="4">
    <location>
        <begin position="875"/>
        <end position="986"/>
    </location>
</feature>
<feature type="compositionally biased region" description="Basic and acidic residues" evidence="4">
    <location>
        <begin position="1674"/>
        <end position="1706"/>
    </location>
</feature>
<evidence type="ECO:0000313" key="7">
    <source>
        <dbReference type="Ensembl" id="ENSPNAP00000000314.2"/>
    </source>
</evidence>
<reference evidence="7" key="2">
    <citation type="submission" date="2025-08" db="UniProtKB">
        <authorList>
            <consortium name="Ensembl"/>
        </authorList>
    </citation>
    <scope>IDENTIFICATION</scope>
</reference>
<feature type="compositionally biased region" description="Low complexity" evidence="4">
    <location>
        <begin position="645"/>
        <end position="660"/>
    </location>
</feature>
<evidence type="ECO:0000259" key="6">
    <source>
        <dbReference type="PROSITE" id="PS50280"/>
    </source>
</evidence>
<keyword evidence="3" id="KW-0863">Zinc-finger</keyword>
<dbReference type="InterPro" id="IPR044414">
    <property type="entry name" value="PRDM2_PR-SET"/>
</dbReference>
<feature type="domain" description="SET" evidence="6">
    <location>
        <begin position="24"/>
        <end position="137"/>
    </location>
</feature>
<feature type="compositionally biased region" description="Polar residues" evidence="4">
    <location>
        <begin position="1600"/>
        <end position="1612"/>
    </location>
</feature>
<dbReference type="GeneTree" id="ENSGT00940000159410"/>
<dbReference type="FunFam" id="3.30.160.60:FF:003271">
    <property type="entry name" value="PR domain-containing 2, with ZNF domain a"/>
    <property type="match status" value="1"/>
</dbReference>
<feature type="compositionally biased region" description="Low complexity" evidence="4">
    <location>
        <begin position="739"/>
        <end position="750"/>
    </location>
</feature>
<dbReference type="OMA" id="MASRCPS"/>
<dbReference type="Gene3D" id="2.170.270.10">
    <property type="entry name" value="SET domain"/>
    <property type="match status" value="1"/>
</dbReference>
<dbReference type="Proteomes" id="UP001501920">
    <property type="component" value="Chromosome 21"/>
</dbReference>
<feature type="compositionally biased region" description="Polar residues" evidence="4">
    <location>
        <begin position="213"/>
        <end position="235"/>
    </location>
</feature>
<dbReference type="InterPro" id="IPR036236">
    <property type="entry name" value="Znf_C2H2_sf"/>
</dbReference>
<dbReference type="Gene3D" id="3.30.160.60">
    <property type="entry name" value="Classic Zinc Finger"/>
    <property type="match status" value="3"/>
</dbReference>
<reference evidence="7 8" key="1">
    <citation type="submission" date="2020-10" db="EMBL/GenBank/DDBJ databases">
        <title>Pygocentrus nattereri (red-bellied piranha) genome, fPygNat1, primary haplotype.</title>
        <authorList>
            <person name="Myers G."/>
            <person name="Meyer A."/>
            <person name="Karagic N."/>
            <person name="Pippel M."/>
            <person name="Winkler S."/>
            <person name="Tracey A."/>
            <person name="Wood J."/>
            <person name="Formenti G."/>
            <person name="Howe K."/>
            <person name="Fedrigo O."/>
            <person name="Jarvis E.D."/>
        </authorList>
    </citation>
    <scope>NUCLEOTIDE SEQUENCE [LARGE SCALE GENOMIC DNA]</scope>
</reference>
<dbReference type="SMART" id="SM00355">
    <property type="entry name" value="ZnF_C2H2"/>
    <property type="match status" value="8"/>
</dbReference>
<evidence type="ECO:0000259" key="5">
    <source>
        <dbReference type="PROSITE" id="PS50157"/>
    </source>
</evidence>
<dbReference type="InterPro" id="IPR046341">
    <property type="entry name" value="SET_dom_sf"/>
</dbReference>
<feature type="region of interest" description="Disordered" evidence="4">
    <location>
        <begin position="508"/>
        <end position="546"/>
    </location>
</feature>
<feature type="compositionally biased region" description="Pro residues" evidence="4">
    <location>
        <begin position="941"/>
        <end position="957"/>
    </location>
</feature>
<dbReference type="PANTHER" id="PTHR16515">
    <property type="entry name" value="PR DOMAIN ZINC FINGER PROTEIN"/>
    <property type="match status" value="1"/>
</dbReference>
<sequence length="1735" mass="189074">MAVSGGACETLDDIPAHVWRGLPDSVNLSPSAANPNRIGVWASSLIPKGKRFGPFVGERKKRSQVTSNVYMWEVYFPTRGWMCVDATDPMKGNWLRYVNWACSTQEQNLFPMENNRAIYYKVLRPIEPGEELLVWYNGEESAEIAAALEEERSSSSGKKHSPRAKRARRRLVEKARQAGLGRLSEDKPSSASKPTVAEMRDSEEGVNKEEGTPSASSETAQESIASQETQDSSPSHVPAVEMEQKEGEDVDQGKMELPQPQKSPEHPVETESADRKEQPDPQLIPGNPVKESSVSPLREAEFMSSLVSPELDAEGDPDFEDDAQGGNGNHHCQHCERHFSTKQGLERHTHIHTVANHQTHTFKCKYCTKPFGSQVGRRRHERRHENGSKSLKRPSSLAGTAFPLSPTRLNDSPPTSDGVTSPSPTIMSSQNGPPQQGSDASSKDAVVEPEQTFILDENGESKELHPCKYCNKAFGTHTNMRRHQRRIHERHLMPKGVRRKGILLQDMPSQQQEQGPTTALQKASPNASPPPIYVPSVDTDDEGEREEGMVDISKNISENLSLYIDGKILSTNTVSSCEVIEVDSSTAALFGLDAVILNPNQISQALKVETQPCNPANELSVTAQLVPKRRTSTPPLLPTVKTESETMSSTASSSSTSSQSPLLVGNVFPPSTESLAFQKEKNIYLSPKLKQLLQTQNSQKPTLALIADSRRLTTPLSVTSLPAAQGKFKRRTASPPTPVQSSSSLSPESSNIETADKFTLKVPKVESHCTGQSWTSSNKDQRDSLSPTGKDWPASISGGNSCNQQPLDLSSALSKREGYISKGPGESVLDLSMHRKGMTHHETKTSMSLPPHVKRKKPNTSMLEKVLMNEYAGLSSAGEEGSTSLGSPDPHSSPGSATGASPTSPCSNSENPQCDSSSPPSLTPVTMNPSSPSSSSLASSTPPPPVLPTVPSPPPLTQSPDSSFPKLSPKPVDHPLEEMSRSSNVTETCDDTVNLNIKDLDQTAEQLEPMTDALPQSPQDTKRHCKADSFSKSETLLKGSTSEFKLHLLKNANHAVSSCERSTDSESSQSNSFDGTFLPDLNIETEGCQKPQSPDSPVHVSPNLVSLFPSHKVEVCSSNLGPLDDNNKAINEHVTIEKAGEIAADTDNISSSALSRVAANSSDAEMLEQETFTKSFVCNVCEEPFHSIKGLSSHIMQHALEWPFKCEFCVQLFGNATALLEHRSSLHGVGKIYVCCLCSKEFAYLCNLQQHQNDLHPGQSCAYTSVENGKLRPQNYTDPAQADMERNSLHSTPDTTVDVASQDSTGLCSTNDIKKEENDDLDGQEDPTEELYTTIKIMASEAGKPKGPDVRLGINQHYPSFKPPPFPYHNRTPAGSVASATNFTTHNIPQTFSTAIRCTKCGNSFDNMPELHKHILACANASDKRRYTPKKNPIPLRQIVKQLQNGVISTKAAAAATGGQNAFRRMGQPKRLNFSQEIPSKLKLTALNKKKNQLVQRAISQKNKAAAASIKKASVQVKEEELPINVCPYCSREFTYPASLSKHVACSCPQKPVVKKKKGALMPQDKNMNLRSRATDSEVKQEADLGVAVRPLVKTRTRNSEPLENEVTTANKGKTGMPQVRAKRPASNTSNIDSMAPKSKKGRKSSTHSPVPMSLPPVIMNDAVARPASKAQRGSKDMAPKKEVEAKVPVQIKKEERFSKKMRERVGGPVTRSLQMANAEAKNEDPPNNESGPGE</sequence>
<feature type="compositionally biased region" description="Basic residues" evidence="4">
    <location>
        <begin position="157"/>
        <end position="169"/>
    </location>
</feature>
<feature type="domain" description="C2H2-type" evidence="5">
    <location>
        <begin position="1176"/>
        <end position="1203"/>
    </location>
</feature>
<dbReference type="PROSITE" id="PS50280">
    <property type="entry name" value="SET"/>
    <property type="match status" value="1"/>
</dbReference>
<dbReference type="GeneID" id="108424679"/>
<feature type="domain" description="C2H2-type" evidence="5">
    <location>
        <begin position="1396"/>
        <end position="1425"/>
    </location>
</feature>
<feature type="region of interest" description="Disordered" evidence="4">
    <location>
        <begin position="629"/>
        <end position="665"/>
    </location>
</feature>
<keyword evidence="3" id="KW-0862">Zinc</keyword>
<dbReference type="CDD" id="cd19188">
    <property type="entry name" value="PR-SET_PRDM2"/>
    <property type="match status" value="1"/>
</dbReference>
<name>A0A3B4BPD3_PYGNA</name>
<dbReference type="SUPFAM" id="SSF57667">
    <property type="entry name" value="beta-beta-alpha zinc fingers"/>
    <property type="match status" value="1"/>
</dbReference>
<accession>A0A3B4BPD3</accession>